<evidence type="ECO:0000313" key="18">
    <source>
        <dbReference type="Proteomes" id="UP001454036"/>
    </source>
</evidence>
<dbReference type="SUPFAM" id="SSF57850">
    <property type="entry name" value="RING/U-box"/>
    <property type="match status" value="1"/>
</dbReference>
<dbReference type="GO" id="GO:0061630">
    <property type="term" value="F:ubiquitin protein ligase activity"/>
    <property type="evidence" value="ECO:0007669"/>
    <property type="project" value="UniProtKB-EC"/>
</dbReference>
<evidence type="ECO:0000256" key="12">
    <source>
        <dbReference type="ARBA" id="ARBA00023136"/>
    </source>
</evidence>
<dbReference type="InterPro" id="IPR044600">
    <property type="entry name" value="ATL1/ATL16-like"/>
</dbReference>
<comment type="pathway">
    <text evidence="3">Protein modification; protein ubiquitination.</text>
</comment>
<dbReference type="GO" id="GO:0016020">
    <property type="term" value="C:membrane"/>
    <property type="evidence" value="ECO:0007669"/>
    <property type="project" value="UniProtKB-SubCell"/>
</dbReference>
<dbReference type="FunFam" id="3.30.40.10:FF:000187">
    <property type="entry name" value="E3 ubiquitin-protein ligase ATL6"/>
    <property type="match status" value="1"/>
</dbReference>
<accession>A0AAV3Q8X8</accession>
<evidence type="ECO:0000256" key="11">
    <source>
        <dbReference type="ARBA" id="ARBA00022989"/>
    </source>
</evidence>
<dbReference type="GO" id="GO:0016567">
    <property type="term" value="P:protein ubiquitination"/>
    <property type="evidence" value="ECO:0007669"/>
    <property type="project" value="InterPro"/>
</dbReference>
<evidence type="ECO:0000256" key="7">
    <source>
        <dbReference type="ARBA" id="ARBA00022723"/>
    </source>
</evidence>
<evidence type="ECO:0000256" key="3">
    <source>
        <dbReference type="ARBA" id="ARBA00004906"/>
    </source>
</evidence>
<organism evidence="17 18">
    <name type="scientific">Lithospermum erythrorhizon</name>
    <name type="common">Purple gromwell</name>
    <name type="synonym">Lithospermum officinale var. erythrorhizon</name>
    <dbReference type="NCBI Taxonomy" id="34254"/>
    <lineage>
        <taxon>Eukaryota</taxon>
        <taxon>Viridiplantae</taxon>
        <taxon>Streptophyta</taxon>
        <taxon>Embryophyta</taxon>
        <taxon>Tracheophyta</taxon>
        <taxon>Spermatophyta</taxon>
        <taxon>Magnoliopsida</taxon>
        <taxon>eudicotyledons</taxon>
        <taxon>Gunneridae</taxon>
        <taxon>Pentapetalae</taxon>
        <taxon>asterids</taxon>
        <taxon>lamiids</taxon>
        <taxon>Boraginales</taxon>
        <taxon>Boraginaceae</taxon>
        <taxon>Boraginoideae</taxon>
        <taxon>Lithospermeae</taxon>
        <taxon>Lithospermum</taxon>
    </lineage>
</organism>
<evidence type="ECO:0000256" key="1">
    <source>
        <dbReference type="ARBA" id="ARBA00000900"/>
    </source>
</evidence>
<evidence type="ECO:0000256" key="4">
    <source>
        <dbReference type="ARBA" id="ARBA00012483"/>
    </source>
</evidence>
<sequence length="373" mass="42003">MFQDHKAFSSSSSSAIVLSPLGIVKGSFFHLDSHNLPPLTSPESPCIDKPIHASHTNFPILAVAIIGILATAFLLVGYYTVAIKCLNWNRIDLLGRVTFSRRRRIDYPLVHSQSAENQGLDEALIRYIPIFIFKKSDVKDGVERTYLECSVCLNEFQENEKLRCLPNCAHVFHIDCTDVWLQNNVNCPLCRNRITISVTPTYPMDHILVLHGTSMRGSGGNFPGRGEDFNGNEIGEHNHKFGTNRDLVRIQDRLNSKDLSVLVSISPSPKKLQQPKMLQKKGEKCNLISSMGDECIDISKKDEQIYVQPIRRSMSMDSAADRQLYLTVQDILQQQRQQSDACLSEENSNRVKKSCFSFGHRRGSNRAVLPVVS</sequence>
<name>A0AAV3Q8X8_LITER</name>
<keyword evidence="7" id="KW-0479">Metal-binding</keyword>
<keyword evidence="6 15" id="KW-0812">Transmembrane</keyword>
<dbReference type="SMART" id="SM00184">
    <property type="entry name" value="RING"/>
    <property type="match status" value="1"/>
</dbReference>
<feature type="domain" description="RING-type" evidence="16">
    <location>
        <begin position="149"/>
        <end position="191"/>
    </location>
</feature>
<dbReference type="PROSITE" id="PS50089">
    <property type="entry name" value="ZF_RING_2"/>
    <property type="match status" value="1"/>
</dbReference>
<dbReference type="EC" id="2.3.2.27" evidence="4"/>
<comment type="subcellular location">
    <subcellularLocation>
        <location evidence="2">Membrane</location>
        <topology evidence="2">Single-pass membrane protein</topology>
    </subcellularLocation>
</comment>
<evidence type="ECO:0000313" key="17">
    <source>
        <dbReference type="EMBL" id="GAA0158913.1"/>
    </source>
</evidence>
<dbReference type="InterPro" id="IPR001841">
    <property type="entry name" value="Znf_RING"/>
</dbReference>
<evidence type="ECO:0000256" key="10">
    <source>
        <dbReference type="ARBA" id="ARBA00022833"/>
    </source>
</evidence>
<keyword evidence="8 14" id="KW-0863">Zinc-finger</keyword>
<dbReference type="GO" id="GO:0008270">
    <property type="term" value="F:zinc ion binding"/>
    <property type="evidence" value="ECO:0007669"/>
    <property type="project" value="UniProtKB-KW"/>
</dbReference>
<keyword evidence="12 15" id="KW-0472">Membrane</keyword>
<dbReference type="EMBL" id="BAABME010003469">
    <property type="protein sequence ID" value="GAA0158913.1"/>
    <property type="molecule type" value="Genomic_DNA"/>
</dbReference>
<gene>
    <name evidence="17" type="ORF">LIER_15821</name>
</gene>
<protein>
    <recommendedName>
        <fullName evidence="4">RING-type E3 ubiquitin transferase</fullName>
        <ecNumber evidence="4">2.3.2.27</ecNumber>
    </recommendedName>
</protein>
<keyword evidence="9" id="KW-0833">Ubl conjugation pathway</keyword>
<feature type="transmembrane region" description="Helical" evidence="15">
    <location>
        <begin position="58"/>
        <end position="81"/>
    </location>
</feature>
<evidence type="ECO:0000256" key="13">
    <source>
        <dbReference type="ARBA" id="ARBA00024209"/>
    </source>
</evidence>
<comment type="similarity">
    <text evidence="13">Belongs to the RING-type zinc finger family. ATL subfamily.</text>
</comment>
<keyword evidence="18" id="KW-1185">Reference proteome</keyword>
<evidence type="ECO:0000256" key="9">
    <source>
        <dbReference type="ARBA" id="ARBA00022786"/>
    </source>
</evidence>
<evidence type="ECO:0000256" key="6">
    <source>
        <dbReference type="ARBA" id="ARBA00022692"/>
    </source>
</evidence>
<evidence type="ECO:0000256" key="15">
    <source>
        <dbReference type="SAM" id="Phobius"/>
    </source>
</evidence>
<keyword evidence="11 15" id="KW-1133">Transmembrane helix</keyword>
<proteinExistence type="inferred from homology"/>
<evidence type="ECO:0000256" key="8">
    <source>
        <dbReference type="ARBA" id="ARBA00022771"/>
    </source>
</evidence>
<dbReference type="Gene3D" id="3.30.40.10">
    <property type="entry name" value="Zinc/RING finger domain, C3HC4 (zinc finger)"/>
    <property type="match status" value="1"/>
</dbReference>
<evidence type="ECO:0000259" key="16">
    <source>
        <dbReference type="PROSITE" id="PS50089"/>
    </source>
</evidence>
<dbReference type="PANTHER" id="PTHR46913">
    <property type="entry name" value="RING-H2 FINGER PROTEIN ATL16"/>
    <property type="match status" value="1"/>
</dbReference>
<dbReference type="AlphaFoldDB" id="A0AAV3Q8X8"/>
<dbReference type="Pfam" id="PF13639">
    <property type="entry name" value="zf-RING_2"/>
    <property type="match status" value="1"/>
</dbReference>
<evidence type="ECO:0000256" key="5">
    <source>
        <dbReference type="ARBA" id="ARBA00022679"/>
    </source>
</evidence>
<dbReference type="InterPro" id="IPR013083">
    <property type="entry name" value="Znf_RING/FYVE/PHD"/>
</dbReference>
<dbReference type="PANTHER" id="PTHR46913:SF1">
    <property type="entry name" value="RING-H2 FINGER PROTEIN ATL16"/>
    <property type="match status" value="1"/>
</dbReference>
<dbReference type="Proteomes" id="UP001454036">
    <property type="component" value="Unassembled WGS sequence"/>
</dbReference>
<keyword evidence="10" id="KW-0862">Zinc</keyword>
<keyword evidence="5" id="KW-0808">Transferase</keyword>
<evidence type="ECO:0000256" key="2">
    <source>
        <dbReference type="ARBA" id="ARBA00004167"/>
    </source>
</evidence>
<comment type="catalytic activity">
    <reaction evidence="1">
        <text>S-ubiquitinyl-[E2 ubiquitin-conjugating enzyme]-L-cysteine + [acceptor protein]-L-lysine = [E2 ubiquitin-conjugating enzyme]-L-cysteine + N(6)-ubiquitinyl-[acceptor protein]-L-lysine.</text>
        <dbReference type="EC" id="2.3.2.27"/>
    </reaction>
</comment>
<evidence type="ECO:0000256" key="14">
    <source>
        <dbReference type="PROSITE-ProRule" id="PRU00175"/>
    </source>
</evidence>
<comment type="caution">
    <text evidence="17">The sequence shown here is derived from an EMBL/GenBank/DDBJ whole genome shotgun (WGS) entry which is preliminary data.</text>
</comment>
<dbReference type="CDD" id="cd16461">
    <property type="entry name" value="RING-H2_EL5-like"/>
    <property type="match status" value="1"/>
</dbReference>
<reference evidence="17 18" key="1">
    <citation type="submission" date="2024-01" db="EMBL/GenBank/DDBJ databases">
        <title>The complete chloroplast genome sequence of Lithospermum erythrorhizon: insights into the phylogenetic relationship among Boraginaceae species and the maternal lineages of purple gromwells.</title>
        <authorList>
            <person name="Okada T."/>
            <person name="Watanabe K."/>
        </authorList>
    </citation>
    <scope>NUCLEOTIDE SEQUENCE [LARGE SCALE GENOMIC DNA]</scope>
</reference>